<dbReference type="AlphaFoldDB" id="A0A918WUG9"/>
<sequence length="98" mass="10424">MTSSPQEEIKNAAQAISDMHAATVPGEHAQAAGHAAANLCPGAGHQLLYLSPELHQLIDEAIEIGYATALQDVRSGKFDGDIRDWLPDLFSSQDGADR</sequence>
<evidence type="ECO:0000313" key="1">
    <source>
        <dbReference type="EMBL" id="GHC84770.1"/>
    </source>
</evidence>
<reference evidence="1" key="1">
    <citation type="journal article" date="2014" name="Int. J. Syst. Evol. Microbiol.">
        <title>Complete genome sequence of Corynebacterium casei LMG S-19264T (=DSM 44701T), isolated from a smear-ripened cheese.</title>
        <authorList>
            <consortium name="US DOE Joint Genome Institute (JGI-PGF)"/>
            <person name="Walter F."/>
            <person name="Albersmeier A."/>
            <person name="Kalinowski J."/>
            <person name="Ruckert C."/>
        </authorList>
    </citation>
    <scope>NUCLEOTIDE SEQUENCE</scope>
    <source>
        <strain evidence="1">JCM 4637</strain>
    </source>
</reference>
<dbReference type="RefSeq" id="WP_189822666.1">
    <property type="nucleotide sequence ID" value="NZ_BMVC01000002.1"/>
</dbReference>
<dbReference type="Proteomes" id="UP000638353">
    <property type="component" value="Unassembled WGS sequence"/>
</dbReference>
<name>A0A918WUG9_9ACTN</name>
<comment type="caution">
    <text evidence="1">The sequence shown here is derived from an EMBL/GenBank/DDBJ whole genome shotgun (WGS) entry which is preliminary data.</text>
</comment>
<accession>A0A918WUG9</accession>
<gene>
    <name evidence="1" type="ORF">GCM10010334_15010</name>
</gene>
<dbReference type="EMBL" id="BMVC01000002">
    <property type="protein sequence ID" value="GHC84770.1"/>
    <property type="molecule type" value="Genomic_DNA"/>
</dbReference>
<reference evidence="1" key="2">
    <citation type="submission" date="2020-09" db="EMBL/GenBank/DDBJ databases">
        <authorList>
            <person name="Sun Q."/>
            <person name="Ohkuma M."/>
        </authorList>
    </citation>
    <scope>NUCLEOTIDE SEQUENCE</scope>
    <source>
        <strain evidence="1">JCM 4637</strain>
    </source>
</reference>
<protein>
    <submittedName>
        <fullName evidence="1">Uncharacterized protein</fullName>
    </submittedName>
</protein>
<evidence type="ECO:0000313" key="2">
    <source>
        <dbReference type="Proteomes" id="UP000638353"/>
    </source>
</evidence>
<organism evidence="1 2">
    <name type="scientific">Streptomyces finlayi</name>
    <dbReference type="NCBI Taxonomy" id="67296"/>
    <lineage>
        <taxon>Bacteria</taxon>
        <taxon>Bacillati</taxon>
        <taxon>Actinomycetota</taxon>
        <taxon>Actinomycetes</taxon>
        <taxon>Kitasatosporales</taxon>
        <taxon>Streptomycetaceae</taxon>
        <taxon>Streptomyces</taxon>
    </lineage>
</organism>
<proteinExistence type="predicted"/>